<dbReference type="EMBL" id="BPLR01008457">
    <property type="protein sequence ID" value="GIY24852.1"/>
    <property type="molecule type" value="Genomic_DNA"/>
</dbReference>
<feature type="region of interest" description="Disordered" evidence="1">
    <location>
        <begin position="54"/>
        <end position="86"/>
    </location>
</feature>
<evidence type="ECO:0000313" key="3">
    <source>
        <dbReference type="Proteomes" id="UP001054945"/>
    </source>
</evidence>
<protein>
    <submittedName>
        <fullName evidence="2">Uncharacterized protein</fullName>
    </submittedName>
</protein>
<keyword evidence="3" id="KW-1185">Reference proteome</keyword>
<sequence length="116" mass="13153">MTEDDIVVPRRLQKSECPESKEQLEQTRRVVVLLKHCNPPSILQSIFLQKNPLRPQRKMAECSGTDPGPPERMSPARRHRQQTSSGAVPCLHGVLHTYLWGISNNKNFLGKIPKSC</sequence>
<proteinExistence type="predicted"/>
<gene>
    <name evidence="2" type="ORF">CEXT_182971</name>
</gene>
<dbReference type="AlphaFoldDB" id="A0AAV4RXL5"/>
<accession>A0AAV4RXL5</accession>
<evidence type="ECO:0000256" key="1">
    <source>
        <dbReference type="SAM" id="MobiDB-lite"/>
    </source>
</evidence>
<name>A0AAV4RXL5_CAEEX</name>
<dbReference type="Proteomes" id="UP001054945">
    <property type="component" value="Unassembled WGS sequence"/>
</dbReference>
<evidence type="ECO:0000313" key="2">
    <source>
        <dbReference type="EMBL" id="GIY24852.1"/>
    </source>
</evidence>
<comment type="caution">
    <text evidence="2">The sequence shown here is derived from an EMBL/GenBank/DDBJ whole genome shotgun (WGS) entry which is preliminary data.</text>
</comment>
<organism evidence="2 3">
    <name type="scientific">Caerostris extrusa</name>
    <name type="common">Bark spider</name>
    <name type="synonym">Caerostris bankana</name>
    <dbReference type="NCBI Taxonomy" id="172846"/>
    <lineage>
        <taxon>Eukaryota</taxon>
        <taxon>Metazoa</taxon>
        <taxon>Ecdysozoa</taxon>
        <taxon>Arthropoda</taxon>
        <taxon>Chelicerata</taxon>
        <taxon>Arachnida</taxon>
        <taxon>Araneae</taxon>
        <taxon>Araneomorphae</taxon>
        <taxon>Entelegynae</taxon>
        <taxon>Araneoidea</taxon>
        <taxon>Araneidae</taxon>
        <taxon>Caerostris</taxon>
    </lineage>
</organism>
<reference evidence="2 3" key="1">
    <citation type="submission" date="2021-06" db="EMBL/GenBank/DDBJ databases">
        <title>Caerostris extrusa draft genome.</title>
        <authorList>
            <person name="Kono N."/>
            <person name="Arakawa K."/>
        </authorList>
    </citation>
    <scope>NUCLEOTIDE SEQUENCE [LARGE SCALE GENOMIC DNA]</scope>
</reference>